<feature type="domain" description="Trafficking protein particle complex subunit 13 N-terminal" evidence="2">
    <location>
        <begin position="508"/>
        <end position="680"/>
    </location>
</feature>
<protein>
    <recommendedName>
        <fullName evidence="6">DUF974-domain-containing protein</fullName>
    </recommendedName>
</protein>
<dbReference type="OrthoDB" id="2011986at2759"/>
<dbReference type="InterPro" id="IPR055427">
    <property type="entry name" value="TRAPPC13_N"/>
</dbReference>
<dbReference type="AlphaFoldDB" id="A0A6A6QFE2"/>
<dbReference type="PANTHER" id="PTHR28086">
    <property type="entry name" value="UPF0662 PROTEIN YPL260W"/>
    <property type="match status" value="1"/>
</dbReference>
<evidence type="ECO:0000313" key="4">
    <source>
        <dbReference type="EMBL" id="KAF2490891.1"/>
    </source>
</evidence>
<dbReference type="Pfam" id="PF06159">
    <property type="entry name" value="TRAPPC13_N"/>
    <property type="match status" value="1"/>
</dbReference>
<dbReference type="PANTHER" id="PTHR28086:SF1">
    <property type="entry name" value="CU(2+) SUPPRESSING AND BLEOMYCIN SENSITIVE PROTEIN 1"/>
    <property type="match status" value="1"/>
</dbReference>
<reference evidence="4" key="1">
    <citation type="journal article" date="2020" name="Stud. Mycol.">
        <title>101 Dothideomycetes genomes: a test case for predicting lifestyles and emergence of pathogens.</title>
        <authorList>
            <person name="Haridas S."/>
            <person name="Albert R."/>
            <person name="Binder M."/>
            <person name="Bloem J."/>
            <person name="Labutti K."/>
            <person name="Salamov A."/>
            <person name="Andreopoulos B."/>
            <person name="Baker S."/>
            <person name="Barry K."/>
            <person name="Bills G."/>
            <person name="Bluhm B."/>
            <person name="Cannon C."/>
            <person name="Castanera R."/>
            <person name="Culley D."/>
            <person name="Daum C."/>
            <person name="Ezra D."/>
            <person name="Gonzalez J."/>
            <person name="Henrissat B."/>
            <person name="Kuo A."/>
            <person name="Liang C."/>
            <person name="Lipzen A."/>
            <person name="Lutzoni F."/>
            <person name="Magnuson J."/>
            <person name="Mondo S."/>
            <person name="Nolan M."/>
            <person name="Ohm R."/>
            <person name="Pangilinan J."/>
            <person name="Park H.-J."/>
            <person name="Ramirez L."/>
            <person name="Alfaro M."/>
            <person name="Sun H."/>
            <person name="Tritt A."/>
            <person name="Yoshinaga Y."/>
            <person name="Zwiers L.-H."/>
            <person name="Turgeon B."/>
            <person name="Goodwin S."/>
            <person name="Spatafora J."/>
            <person name="Crous P."/>
            <person name="Grigoriev I."/>
        </authorList>
    </citation>
    <scope>NUCLEOTIDE SEQUENCE</scope>
    <source>
        <strain evidence="4">CBS 269.34</strain>
    </source>
</reference>
<evidence type="ECO:0000313" key="5">
    <source>
        <dbReference type="Proteomes" id="UP000799750"/>
    </source>
</evidence>
<gene>
    <name evidence="4" type="ORF">BU16DRAFT_565824</name>
</gene>
<dbReference type="GO" id="GO:0005737">
    <property type="term" value="C:cytoplasm"/>
    <property type="evidence" value="ECO:0007669"/>
    <property type="project" value="TreeGrafter"/>
</dbReference>
<name>A0A6A6QFE2_9PEZI</name>
<dbReference type="Pfam" id="PF10303">
    <property type="entry name" value="DUF2408"/>
    <property type="match status" value="2"/>
</dbReference>
<dbReference type="GO" id="GO:0005634">
    <property type="term" value="C:nucleus"/>
    <property type="evidence" value="ECO:0007669"/>
    <property type="project" value="TreeGrafter"/>
</dbReference>
<proteinExistence type="predicted"/>
<evidence type="ECO:0000256" key="1">
    <source>
        <dbReference type="SAM" id="Coils"/>
    </source>
</evidence>
<feature type="domain" description="Trafficking protein particle complex subunit 13 middle" evidence="3">
    <location>
        <begin position="685"/>
        <end position="811"/>
    </location>
</feature>
<dbReference type="EMBL" id="MU004196">
    <property type="protein sequence ID" value="KAF2490891.1"/>
    <property type="molecule type" value="Genomic_DNA"/>
</dbReference>
<keyword evidence="5" id="KW-1185">Reference proteome</keyword>
<keyword evidence="1" id="KW-0175">Coiled coil</keyword>
<feature type="coiled-coil region" evidence="1">
    <location>
        <begin position="49"/>
        <end position="79"/>
    </location>
</feature>
<dbReference type="InterPro" id="IPR018810">
    <property type="entry name" value="UPF0662"/>
</dbReference>
<evidence type="ECO:0000259" key="2">
    <source>
        <dbReference type="Pfam" id="PF06159"/>
    </source>
</evidence>
<evidence type="ECO:0000259" key="3">
    <source>
        <dbReference type="Pfam" id="PF23647"/>
    </source>
</evidence>
<organism evidence="4 5">
    <name type="scientific">Lophium mytilinum</name>
    <dbReference type="NCBI Taxonomy" id="390894"/>
    <lineage>
        <taxon>Eukaryota</taxon>
        <taxon>Fungi</taxon>
        <taxon>Dikarya</taxon>
        <taxon>Ascomycota</taxon>
        <taxon>Pezizomycotina</taxon>
        <taxon>Dothideomycetes</taxon>
        <taxon>Pleosporomycetidae</taxon>
        <taxon>Mytilinidiales</taxon>
        <taxon>Mytilinidiaceae</taxon>
        <taxon>Lophium</taxon>
    </lineage>
</organism>
<accession>A0A6A6QFE2</accession>
<evidence type="ECO:0008006" key="6">
    <source>
        <dbReference type="Google" id="ProtNLM"/>
    </source>
</evidence>
<sequence length="814" mass="90758">MTDSPAVRIPLDPREQPILDKLLSIRTDLELLKGDRSTYVKSEDVVALYNQLIEQVTILNELRANKRNEQNRVDTVLDDCFQLISLSFLTIGKNHEAPAVYSAISTIKRLLEHLKEASFFSPKDLDSISTSLQKSRDYCERGRESYSPNLLTLLEARIQLCQDILSELELSLSHLTPELRPKYDKLVSILRSLSACNTRSKFPTAEVEEFRQQLVELQESLVADGVVPLETEGTMDEQLAEMARKLKLAIEHPEPAPEATNLVATLLSRCFLWTELIKQKQGKIDERFQETYDKLLDIRNKLEKLSLTQAWSLRETDLYSFQRQLDRIDEARVNGNFLDASNVPADLHAQRTLLYLLRKSYAIIYHLIISSEPVSEALLPIYNQLNTLKRCLVEVKKSGGIDSPRELYPYSMKLNSIDNMRVDGKFMVGSDIPDGQGSVTGLLEECFELLYELRTEAEENQSDNEDDLVAKTEVAATYSAEQQPTIVLVAVMAHQRTQSMGEGLKGPHTVSLKVLRLSRPSLAYQYPLPHSTALGISPKASLSYPSDNIHDQFIVSPVLNLPEAFGSAYVGENFSCTLCANNELEESDHARSISGVRIAADMQTPSVAAGVALDLAGAEEEEEVSPGPGESLQKILRFELKEEGPHVLAVTVTYTETQLAGEGKAASGRVRTFRKLYQFIAQQLLSVRTKTGDLPTRGRLSKYALEAQLENMGESAVSLEAVNVNPKPPFKSTSLNWDLRVPGPEAAHSPILNPRDVIQVAFLLEEQEDAEANDSVGRVPAGDPRKVLGQLTIQWRSALGDRGSLSTGWLTSRR</sequence>
<dbReference type="Pfam" id="PF23647">
    <property type="entry name" value="TRAPPC13_M"/>
    <property type="match status" value="1"/>
</dbReference>
<dbReference type="Proteomes" id="UP000799750">
    <property type="component" value="Unassembled WGS sequence"/>
</dbReference>
<dbReference type="InterPro" id="IPR055429">
    <property type="entry name" value="TRAPPC13_M"/>
</dbReference>